<comment type="caution">
    <text evidence="1">The sequence shown here is derived from an EMBL/GenBank/DDBJ whole genome shotgun (WGS) entry which is preliminary data.</text>
</comment>
<organism evidence="1 2">
    <name type="scientific">Nocardia halotolerans</name>
    <dbReference type="NCBI Taxonomy" id="1755878"/>
    <lineage>
        <taxon>Bacteria</taxon>
        <taxon>Bacillati</taxon>
        <taxon>Actinomycetota</taxon>
        <taxon>Actinomycetes</taxon>
        <taxon>Mycobacteriales</taxon>
        <taxon>Nocardiaceae</taxon>
        <taxon>Nocardia</taxon>
    </lineage>
</organism>
<gene>
    <name evidence="1" type="ORF">ACFO5K_10025</name>
</gene>
<protein>
    <submittedName>
        <fullName evidence="1">Uncharacterized protein</fullName>
    </submittedName>
</protein>
<name>A0ABV8VGM0_9NOCA</name>
<reference evidence="2" key="1">
    <citation type="journal article" date="2019" name="Int. J. Syst. Evol. Microbiol.">
        <title>The Global Catalogue of Microorganisms (GCM) 10K type strain sequencing project: providing services to taxonomists for standard genome sequencing and annotation.</title>
        <authorList>
            <consortium name="The Broad Institute Genomics Platform"/>
            <consortium name="The Broad Institute Genome Sequencing Center for Infectious Disease"/>
            <person name="Wu L."/>
            <person name="Ma J."/>
        </authorList>
    </citation>
    <scope>NUCLEOTIDE SEQUENCE [LARGE SCALE GENOMIC DNA]</scope>
    <source>
        <strain evidence="2">IBRC-M 10490</strain>
    </source>
</reference>
<keyword evidence="2" id="KW-1185">Reference proteome</keyword>
<evidence type="ECO:0000313" key="1">
    <source>
        <dbReference type="EMBL" id="MFC4374441.1"/>
    </source>
</evidence>
<proteinExistence type="predicted"/>
<dbReference type="RefSeq" id="WP_378559473.1">
    <property type="nucleotide sequence ID" value="NZ_JBHSDL010000012.1"/>
</dbReference>
<accession>A0ABV8VGM0</accession>
<sequence length="50" mass="5705">MPSHLHEGLLAECTDLDQLDAWLTQAVTATSTDELFGWQRGFIDRRGCWL</sequence>
<evidence type="ECO:0000313" key="2">
    <source>
        <dbReference type="Proteomes" id="UP001595844"/>
    </source>
</evidence>
<dbReference type="EMBL" id="JBHSDL010000012">
    <property type="protein sequence ID" value="MFC4374441.1"/>
    <property type="molecule type" value="Genomic_DNA"/>
</dbReference>
<dbReference type="Proteomes" id="UP001595844">
    <property type="component" value="Unassembled WGS sequence"/>
</dbReference>